<dbReference type="Proteomes" id="UP001295684">
    <property type="component" value="Unassembled WGS sequence"/>
</dbReference>
<organism evidence="2 3">
    <name type="scientific">Euplotes crassus</name>
    <dbReference type="NCBI Taxonomy" id="5936"/>
    <lineage>
        <taxon>Eukaryota</taxon>
        <taxon>Sar</taxon>
        <taxon>Alveolata</taxon>
        <taxon>Ciliophora</taxon>
        <taxon>Intramacronucleata</taxon>
        <taxon>Spirotrichea</taxon>
        <taxon>Hypotrichia</taxon>
        <taxon>Euplotida</taxon>
        <taxon>Euplotidae</taxon>
        <taxon>Moneuplotes</taxon>
    </lineage>
</organism>
<name>A0AAD1U4T2_EUPCR</name>
<gene>
    <name evidence="2" type="ORF">ECRASSUSDP1_LOCUS314</name>
</gene>
<feature type="region of interest" description="Disordered" evidence="1">
    <location>
        <begin position="361"/>
        <end position="381"/>
    </location>
</feature>
<feature type="region of interest" description="Disordered" evidence="1">
    <location>
        <begin position="148"/>
        <end position="167"/>
    </location>
</feature>
<reference evidence="2" key="1">
    <citation type="submission" date="2023-07" db="EMBL/GenBank/DDBJ databases">
        <authorList>
            <consortium name="AG Swart"/>
            <person name="Singh M."/>
            <person name="Singh A."/>
            <person name="Seah K."/>
            <person name="Emmerich C."/>
        </authorList>
    </citation>
    <scope>NUCLEOTIDE SEQUENCE</scope>
    <source>
        <strain evidence="2">DP1</strain>
    </source>
</reference>
<feature type="compositionally biased region" description="Polar residues" evidence="1">
    <location>
        <begin position="369"/>
        <end position="381"/>
    </location>
</feature>
<comment type="caution">
    <text evidence="2">The sequence shown here is derived from an EMBL/GenBank/DDBJ whole genome shotgun (WGS) entry which is preliminary data.</text>
</comment>
<keyword evidence="3" id="KW-1185">Reference proteome</keyword>
<evidence type="ECO:0000256" key="1">
    <source>
        <dbReference type="SAM" id="MobiDB-lite"/>
    </source>
</evidence>
<dbReference type="EMBL" id="CAMPGE010000290">
    <property type="protein sequence ID" value="CAI2359029.1"/>
    <property type="molecule type" value="Genomic_DNA"/>
</dbReference>
<feature type="compositionally biased region" description="Polar residues" evidence="1">
    <location>
        <begin position="258"/>
        <end position="269"/>
    </location>
</feature>
<sequence>MLKRHPLALAEKLPYIGQSNSGTNLVLNPSLNAASPYLNSQSTRRMNSLRTDDISPPRKPIVKPYEYGEGYEELQPKKISKDPPNKIMNFCLKTNDIPGASPKKAIHVSNTRDLLATDDIEGAKPDPFRNRERTKRFNLQIRRLNRKRGSKSVVNGKYSVQSQTSEEDHNKTFAYANHADYQTQKDGGSYVRPKYTKDIAKYGKRYYENKNKNGSNLDFSWRDDYFEYESEEDEQDSSQNYIENNEDYGNFAQESQKVTQPIQDNNTPLRRQVSQDRELNDIMNDNNMDTSPRQIHKGDNNTLPVQDHRQDININNIRIRNSDSPMKNVKFNNAINEIKNNNQVNLSLDKRNMRGFPRHISPGAFGGNYDTTESPPRSSSTLIGRNQQYIQNLGYPAPDPEEVNYNSIRERGLSSSLKVHNISSTLNPIQQHSVTSIAKSPHLQNIRQEGGQKRLSSQLQNILNNQRNVNSIENVNLVQSLKPGWTPQRRRNADLVDALQTAKKRYEIQQLVQRENYKPELYKDHKRKHVITKQVLS</sequence>
<accession>A0AAD1U4T2</accession>
<protein>
    <submittedName>
        <fullName evidence="2">Uncharacterized protein</fullName>
    </submittedName>
</protein>
<feature type="compositionally biased region" description="Polar residues" evidence="1">
    <location>
        <begin position="283"/>
        <end position="293"/>
    </location>
</feature>
<proteinExistence type="predicted"/>
<evidence type="ECO:0000313" key="3">
    <source>
        <dbReference type="Proteomes" id="UP001295684"/>
    </source>
</evidence>
<feature type="region of interest" description="Disordered" evidence="1">
    <location>
        <begin position="258"/>
        <end position="304"/>
    </location>
</feature>
<evidence type="ECO:0000313" key="2">
    <source>
        <dbReference type="EMBL" id="CAI2359029.1"/>
    </source>
</evidence>
<dbReference type="AlphaFoldDB" id="A0AAD1U4T2"/>